<sequence length="678" mass="77614">MNTEKDSDETTSAKKRKIMPFVFGSQSSQSEGNSHYVQTMIKSQDSMSGHIGRLGMHPFGNKTTTSSPNVKKYGIGAKLLSQMGYIEGQGLGANGSGITEPIQTQRRPQNIGLGMLSGISHDPYESSDDELDSTSKAVAFKSGETLSAKHNVLEKLSELRNLGLFDISAELESKLKTENGFLNSSMQVERFVNGLSEVCGKIKQLQLRTPTIEEDIKSLEQQESQLNNIILTTRSDLCLADKVGVIMQLDDIDLVDRIIASLLSVEISKISFWDPLDAENVILKMLTPIVDLLAYRMDSSVDQLNKTQSVIFKTVSVLSRYWESFEVAKKNIDIVLTLLLDYEPILSFVNMKDFVLESYVIKKLMKAIDDWRVCVDENVAPRHWLLDFEIILSDSMMSTLRDAVERRFTDYCSNWYHRQSPILDCDFRFIREVLGEDLFFTIANDYFLPAFIDQLWSRYFDPILELEEPNTTDGSFYFMGKFSECKSLFPEHIFRIIIKGIFNEINKILYQWFLYSPKNFNPEALWWFDWFINKIFYSPSPLEVIEIKKSREFILSPSLAPLHDESFSLTDAIGINQADQRSFTIHNIPLRNISSTFKDVVQDYCDDHNILFRKLDNKFTKLPVHGGTAGARETASPIFEVRSGNVVREVAIKDDILWLKEAESFKPIYLWQLKNCLF</sequence>
<dbReference type="Pfam" id="PF01585">
    <property type="entry name" value="G-patch"/>
    <property type="match status" value="1"/>
</dbReference>
<reference evidence="3 4" key="1">
    <citation type="submission" date="2016-03" db="EMBL/GenBank/DDBJ databases">
        <authorList>
            <person name="Devillers H."/>
        </authorList>
    </citation>
    <scope>NUCLEOTIDE SEQUENCE [LARGE SCALE GENOMIC DNA]</scope>
    <source>
        <strain evidence="3">CBS 6772</strain>
    </source>
</reference>
<dbReference type="InterPro" id="IPR022783">
    <property type="entry name" value="GCFC_dom"/>
</dbReference>
<name>A0A1G4M6V3_LACFM</name>
<proteinExistence type="inferred from homology"/>
<accession>A0A1G4M6V3</accession>
<comment type="similarity">
    <text evidence="1">Belongs to the TFP11/STIP family.</text>
</comment>
<dbReference type="OrthoDB" id="4822at2759"/>
<dbReference type="Pfam" id="PF07842">
    <property type="entry name" value="GCFC"/>
    <property type="match status" value="1"/>
</dbReference>
<dbReference type="GO" id="GO:0003676">
    <property type="term" value="F:nucleic acid binding"/>
    <property type="evidence" value="ECO:0007669"/>
    <property type="project" value="InterPro"/>
</dbReference>
<evidence type="ECO:0000313" key="3">
    <source>
        <dbReference type="EMBL" id="SCV99418.1"/>
    </source>
</evidence>
<evidence type="ECO:0000256" key="1">
    <source>
        <dbReference type="ARBA" id="ARBA00010900"/>
    </source>
</evidence>
<dbReference type="InterPro" id="IPR045211">
    <property type="entry name" value="TFP11/STIP/Ntr1"/>
</dbReference>
<dbReference type="PANTHER" id="PTHR23329">
    <property type="entry name" value="TUFTELIN-INTERACTING PROTEIN 11-RELATED"/>
    <property type="match status" value="1"/>
</dbReference>
<dbReference type="PANTHER" id="PTHR23329:SF1">
    <property type="entry name" value="TUFTELIN-INTERACTING PROTEIN 11"/>
    <property type="match status" value="1"/>
</dbReference>
<dbReference type="Proteomes" id="UP000190831">
    <property type="component" value="Chromosome A"/>
</dbReference>
<dbReference type="OMA" id="NKILYQW"/>
<dbReference type="InterPro" id="IPR000467">
    <property type="entry name" value="G_patch_dom"/>
</dbReference>
<dbReference type="AlphaFoldDB" id="A0A1G4M6V3"/>
<evidence type="ECO:0000313" key="4">
    <source>
        <dbReference type="Proteomes" id="UP000190831"/>
    </source>
</evidence>
<dbReference type="GO" id="GO:0071008">
    <property type="term" value="C:U2-type post-mRNA release spliceosomal complex"/>
    <property type="evidence" value="ECO:0007669"/>
    <property type="project" value="TreeGrafter"/>
</dbReference>
<dbReference type="GO" id="GO:0000390">
    <property type="term" value="P:spliceosomal complex disassembly"/>
    <property type="evidence" value="ECO:0007669"/>
    <property type="project" value="InterPro"/>
</dbReference>
<dbReference type="SMART" id="SM00443">
    <property type="entry name" value="G_patch"/>
    <property type="match status" value="1"/>
</dbReference>
<protein>
    <submittedName>
        <fullName evidence="3">LAFE_0A02718g1_1</fullName>
    </submittedName>
</protein>
<dbReference type="STRING" id="4955.A0A1G4M6V3"/>
<feature type="domain" description="G-patch" evidence="2">
    <location>
        <begin position="72"/>
        <end position="118"/>
    </location>
</feature>
<dbReference type="EMBL" id="LT598487">
    <property type="protein sequence ID" value="SCV99418.1"/>
    <property type="molecule type" value="Genomic_DNA"/>
</dbReference>
<organism evidence="3 4">
    <name type="scientific">Lachancea fermentati</name>
    <name type="common">Zygosaccharomyces fermentati</name>
    <dbReference type="NCBI Taxonomy" id="4955"/>
    <lineage>
        <taxon>Eukaryota</taxon>
        <taxon>Fungi</taxon>
        <taxon>Dikarya</taxon>
        <taxon>Ascomycota</taxon>
        <taxon>Saccharomycotina</taxon>
        <taxon>Saccharomycetes</taxon>
        <taxon>Saccharomycetales</taxon>
        <taxon>Saccharomycetaceae</taxon>
        <taxon>Lachancea</taxon>
    </lineage>
</organism>
<evidence type="ECO:0000259" key="2">
    <source>
        <dbReference type="PROSITE" id="PS50174"/>
    </source>
</evidence>
<gene>
    <name evidence="3" type="ORF">LAFE_0A02718G</name>
</gene>
<dbReference type="PROSITE" id="PS50174">
    <property type="entry name" value="G_PATCH"/>
    <property type="match status" value="1"/>
</dbReference>
<keyword evidence="4" id="KW-1185">Reference proteome</keyword>